<dbReference type="PANTHER" id="PTHR45662:SF2">
    <property type="entry name" value="PHOSPHATIDYLINOSITOL-3-PHOSPHATASE SAC1"/>
    <property type="match status" value="1"/>
</dbReference>
<dbReference type="GO" id="GO:0046856">
    <property type="term" value="P:phosphatidylinositol dephosphorylation"/>
    <property type="evidence" value="ECO:0007669"/>
    <property type="project" value="TreeGrafter"/>
</dbReference>
<feature type="transmembrane region" description="Helical" evidence="2">
    <location>
        <begin position="1157"/>
        <end position="1181"/>
    </location>
</feature>
<feature type="domain" description="SAC" evidence="3">
    <location>
        <begin position="136"/>
        <end position="707"/>
    </location>
</feature>
<feature type="compositionally biased region" description="Low complexity" evidence="1">
    <location>
        <begin position="587"/>
        <end position="596"/>
    </location>
</feature>
<feature type="compositionally biased region" description="Basic residues" evidence="1">
    <location>
        <begin position="633"/>
        <end position="653"/>
    </location>
</feature>
<dbReference type="PANTHER" id="PTHR45662">
    <property type="entry name" value="PHOSPHATIDYLINOSITIDE PHOSPHATASE SAC1"/>
    <property type="match status" value="1"/>
</dbReference>
<sequence length="1197" mass="131683">MARLHVDSLFPPPAELFTSGDGVRVCAVSSLFFDGTMLEMERNSSKILLHKRGTWSLHAQRRGRGSERGEGVYTCAGICSLLGVRFSLFVTAVDLVGHLMGSPLFVCREVTPVCLDPRMERAEARRATRQECLELLCRKLSDGTHFFALGYDLSISLQQTVRRRRLVPDHEKSADSERKYVWNENLMRDLLKNRAYPWWTPIIQGYVGTGVVNLCGKKLEIATIARRDKRWGGPRLHCRGLNGQGHASNFVEVEQIISWHNENGGFIEATSHLQLRGSAPILWSQARDPFRISPPIEIGADFDVSAAALDRHLNEIEQGFEHGVILLNLISKKGEQGELGKTVESVLQKLFADKRKQRQLERRKLRRRAARTTAAALGRRGRAAGEDGDGESDEESDFSEMRQDEMGEGLLGTGLLRSRDSLWFDFNAMTKKPLGVAEGLRLLFAKRSKTFALSHGGGTEGGERDYGLGASRLSASGRTEGGAGGGGGLLVPCEEGRPGEYSGSGLGDLLDAFGFLHVHIPVARWGFDSGSESEGEQSSSDEAPSVGSFGMGEEGGNYSDRGGGGEWVAEVASEASWTKIERRQKGESSSPSPCTSPRRREESAPRSAEEEEEKSERKKRNREQDVGEERTGRTGRSRRTKRKAGMSQRKQKRPPGQAEGGPVWAFVQVRSEQTGVVRTNCVDSVDRTAIVQTAVGRRMARAQIGELLAVSGPLRNQFISALLDFDASPTTPLPSACAARTFLPPSALSTAPPQSAASESEGGVGGGGSEELEEDSLEEFSDCQETQRDREHEGQSVSFEDRWKHSSKGRGSREKETPWEVWSRSCRQVRGRLWRRPLTLVANDNDEIFGLLWTECGDAVAMSYVGTGTVKRRNSLYMRQALTLSSLSEASSSSGALYGGDKDRIMRRGKIDSREKAEALLRDAIVVLCRHWVSVTSSGVLCDQNWLLTEGTVQEVPFSLRVKMGLWARAGLGLRFGIAQGLLQVVAVEFPLLVLLFCLTLPWGLGRRTLAWGLSLNIRAAVWLLTFVTRTLETFLLSPVVGWVRRALRVDRWGGEVAGFFATSAKMLLQGGRGIFVRTLSDIATATEEFSPGFAHQVSELAYLFEVSIDVTEVGVEGVEQLGRWTLQGVWIAGLELCAAVVASLRSGRAATGLVTAIGWTLGSSWFLFEMGLLLLLYCWVRRGRLSDQSWLNRGVH</sequence>
<feature type="compositionally biased region" description="Gly residues" evidence="1">
    <location>
        <begin position="549"/>
        <end position="565"/>
    </location>
</feature>
<gene>
    <name evidence="4" type="ORF">Cvel_10585</name>
</gene>
<reference evidence="4" key="1">
    <citation type="submission" date="2014-11" db="EMBL/GenBank/DDBJ databases">
        <authorList>
            <person name="Otto D Thomas"/>
            <person name="Naeem Raeece"/>
        </authorList>
    </citation>
    <scope>NUCLEOTIDE SEQUENCE</scope>
</reference>
<feature type="compositionally biased region" description="Basic and acidic residues" evidence="1">
    <location>
        <begin position="598"/>
        <end position="608"/>
    </location>
</feature>
<dbReference type="InterPro" id="IPR002013">
    <property type="entry name" value="SAC_dom"/>
</dbReference>
<keyword evidence="2" id="KW-1133">Transmembrane helix</keyword>
<evidence type="ECO:0000256" key="2">
    <source>
        <dbReference type="SAM" id="Phobius"/>
    </source>
</evidence>
<organism evidence="4">
    <name type="scientific">Chromera velia CCMP2878</name>
    <dbReference type="NCBI Taxonomy" id="1169474"/>
    <lineage>
        <taxon>Eukaryota</taxon>
        <taxon>Sar</taxon>
        <taxon>Alveolata</taxon>
        <taxon>Colpodellida</taxon>
        <taxon>Chromeraceae</taxon>
        <taxon>Chromera</taxon>
    </lineage>
</organism>
<dbReference type="EMBL" id="CDMZ01004938">
    <property type="protein sequence ID" value="CEM51397.1"/>
    <property type="molecule type" value="Genomic_DNA"/>
</dbReference>
<feature type="compositionally biased region" description="Low complexity" evidence="1">
    <location>
        <begin position="528"/>
        <end position="542"/>
    </location>
</feature>
<dbReference type="PROSITE" id="PS50275">
    <property type="entry name" value="SAC"/>
    <property type="match status" value="1"/>
</dbReference>
<name>A0A0G4I387_9ALVE</name>
<dbReference type="AlphaFoldDB" id="A0A0G4I387"/>
<accession>A0A0G4I387</accession>
<feature type="region of interest" description="Disordered" evidence="1">
    <location>
        <begin position="361"/>
        <end position="402"/>
    </location>
</feature>
<dbReference type="Pfam" id="PF02383">
    <property type="entry name" value="Syja_N"/>
    <property type="match status" value="1"/>
</dbReference>
<feature type="compositionally biased region" description="Basic and acidic residues" evidence="1">
    <location>
        <begin position="785"/>
        <end position="804"/>
    </location>
</feature>
<feature type="region of interest" description="Disordered" evidence="1">
    <location>
        <begin position="578"/>
        <end position="662"/>
    </location>
</feature>
<proteinExistence type="predicted"/>
<protein>
    <recommendedName>
        <fullName evidence="3">SAC domain-containing protein</fullName>
    </recommendedName>
</protein>
<evidence type="ECO:0000259" key="3">
    <source>
        <dbReference type="PROSITE" id="PS50275"/>
    </source>
</evidence>
<dbReference type="GO" id="GO:0005783">
    <property type="term" value="C:endoplasmic reticulum"/>
    <property type="evidence" value="ECO:0007669"/>
    <property type="project" value="TreeGrafter"/>
</dbReference>
<evidence type="ECO:0000313" key="4">
    <source>
        <dbReference type="EMBL" id="CEM51397.1"/>
    </source>
</evidence>
<dbReference type="GO" id="GO:0043812">
    <property type="term" value="F:phosphatidylinositol-4-phosphate phosphatase activity"/>
    <property type="evidence" value="ECO:0007669"/>
    <property type="project" value="TreeGrafter"/>
</dbReference>
<feature type="compositionally biased region" description="Acidic residues" evidence="1">
    <location>
        <begin position="386"/>
        <end position="398"/>
    </location>
</feature>
<feature type="compositionally biased region" description="Acidic residues" evidence="1">
    <location>
        <begin position="770"/>
        <end position="782"/>
    </location>
</feature>
<evidence type="ECO:0000256" key="1">
    <source>
        <dbReference type="SAM" id="MobiDB-lite"/>
    </source>
</evidence>
<keyword evidence="2" id="KW-0472">Membrane</keyword>
<keyword evidence="2" id="KW-0812">Transmembrane</keyword>
<feature type="region of interest" description="Disordered" evidence="1">
    <location>
        <begin position="528"/>
        <end position="565"/>
    </location>
</feature>
<dbReference type="VEuPathDB" id="CryptoDB:Cvel_10585"/>
<feature type="compositionally biased region" description="Basic and acidic residues" evidence="1">
    <location>
        <begin position="622"/>
        <end position="632"/>
    </location>
</feature>
<feature type="region of interest" description="Disordered" evidence="1">
    <location>
        <begin position="747"/>
        <end position="817"/>
    </location>
</feature>
<feature type="transmembrane region" description="Helical" evidence="2">
    <location>
        <begin position="982"/>
        <end position="1005"/>
    </location>
</feature>